<reference evidence="2 3" key="1">
    <citation type="submission" date="2008-05" db="EMBL/GenBank/DDBJ databases">
        <title>Complete sequence of chromosome of Geobacter lovleyi SZ.</title>
        <authorList>
            <consortium name="US DOE Joint Genome Institute"/>
            <person name="Lucas S."/>
            <person name="Copeland A."/>
            <person name="Lapidus A."/>
            <person name="Glavina del Rio T."/>
            <person name="Dalin E."/>
            <person name="Tice H."/>
            <person name="Bruce D."/>
            <person name="Goodwin L."/>
            <person name="Pitluck S."/>
            <person name="Chertkov O."/>
            <person name="Meincke L."/>
            <person name="Brettin T."/>
            <person name="Detter J.C."/>
            <person name="Han C."/>
            <person name="Tapia R."/>
            <person name="Kuske C.R."/>
            <person name="Schmutz J."/>
            <person name="Larimer F."/>
            <person name="Land M."/>
            <person name="Hauser L."/>
            <person name="Kyrpides N."/>
            <person name="Mikhailova N."/>
            <person name="Sung Y."/>
            <person name="Fletcher K.E."/>
            <person name="Ritalahti K.M."/>
            <person name="Loeffler F.E."/>
            <person name="Richardson P."/>
        </authorList>
    </citation>
    <scope>NUCLEOTIDE SEQUENCE [LARGE SCALE GENOMIC DNA]</scope>
    <source>
        <strain evidence="3">ATCC BAA-1151 / DSM 17278 / SZ</strain>
    </source>
</reference>
<dbReference type="Gene3D" id="3.40.50.10610">
    <property type="entry name" value="ABC-type transport auxiliary lipoprotein component"/>
    <property type="match status" value="1"/>
</dbReference>
<proteinExistence type="predicted"/>
<evidence type="ECO:0008006" key="4">
    <source>
        <dbReference type="Google" id="ProtNLM"/>
    </source>
</evidence>
<dbReference type="HOGENOM" id="CLU_692154_0_0_7"/>
<dbReference type="STRING" id="398767.Glov_3158"/>
<dbReference type="InterPro" id="IPR038180">
    <property type="entry name" value="FlgT_N_sf"/>
</dbReference>
<keyword evidence="1" id="KW-0732">Signal</keyword>
<dbReference type="KEGG" id="glo:Glov_3158"/>
<dbReference type="AlphaFoldDB" id="B3E9Y9"/>
<evidence type="ECO:0000313" key="3">
    <source>
        <dbReference type="Proteomes" id="UP000002420"/>
    </source>
</evidence>
<sequence length="398" mass="42722">MKNTTVQAAVAVLLRRFLGLSLAVILSAGMAAADQQTGVVEVEGYATIVADRKDLAREAALQNAFRRAVEQVVGVALESKTVVKDSELLNDKIFSKSKGFIKTYRILGEKVDGDAFRILVFASVSRHKLEQGLDNAGLLIKKMGKPRIAVVVMEQNGFGNAIPGGVVENGLVSSLGKRGYALVDRQAMLAVQHEAVNKQGDQTDAVVRAAAAGGAEIVIVGRATARSTSALSGTNLRPVQVTVTCRAVEVDSGELLATVTATQQALHVNPATATSEAFEKAAAELSEGLQRQMIAAWTKRLTGLRTLRMTVSMIPQTDIKRLQDALKEQVGQIEEVHDRGYRDQQLRLDLEVTGGFREVIDELAALGLEQDSLKIIGYSAGQVQARWQGRPSKGGRVK</sequence>
<dbReference type="OrthoDB" id="5445422at2"/>
<evidence type="ECO:0000313" key="2">
    <source>
        <dbReference type="EMBL" id="ACD96864.1"/>
    </source>
</evidence>
<gene>
    <name evidence="2" type="ordered locus">Glov_3158</name>
</gene>
<organism evidence="2 3">
    <name type="scientific">Trichlorobacter lovleyi (strain ATCC BAA-1151 / DSM 17278 / SZ)</name>
    <name type="common">Geobacter lovleyi</name>
    <dbReference type="NCBI Taxonomy" id="398767"/>
    <lineage>
        <taxon>Bacteria</taxon>
        <taxon>Pseudomonadati</taxon>
        <taxon>Thermodesulfobacteriota</taxon>
        <taxon>Desulfuromonadia</taxon>
        <taxon>Geobacterales</taxon>
        <taxon>Geobacteraceae</taxon>
        <taxon>Trichlorobacter</taxon>
    </lineage>
</organism>
<dbReference type="RefSeq" id="WP_012471188.1">
    <property type="nucleotide sequence ID" value="NC_010814.1"/>
</dbReference>
<dbReference type="Proteomes" id="UP000002420">
    <property type="component" value="Chromosome"/>
</dbReference>
<protein>
    <recommendedName>
        <fullName evidence="4">Flagellar assembly protein T N-terminal domain-containing protein</fullName>
    </recommendedName>
</protein>
<dbReference type="EMBL" id="CP001089">
    <property type="protein sequence ID" value="ACD96864.1"/>
    <property type="molecule type" value="Genomic_DNA"/>
</dbReference>
<evidence type="ECO:0000256" key="1">
    <source>
        <dbReference type="SAM" id="SignalP"/>
    </source>
</evidence>
<name>B3E9Y9_TRIL1</name>
<accession>B3E9Y9</accession>
<keyword evidence="3" id="KW-1185">Reference proteome</keyword>
<feature type="chain" id="PRO_5002787670" description="Flagellar assembly protein T N-terminal domain-containing protein" evidence="1">
    <location>
        <begin position="34"/>
        <end position="398"/>
    </location>
</feature>
<feature type="signal peptide" evidence="1">
    <location>
        <begin position="1"/>
        <end position="33"/>
    </location>
</feature>
<dbReference type="eggNOG" id="ENOG503309H">
    <property type="taxonomic scope" value="Bacteria"/>
</dbReference>
<dbReference type="Gene3D" id="3.30.1660.40">
    <property type="entry name" value="FlgT, N-terminal domain"/>
    <property type="match status" value="1"/>
</dbReference>